<evidence type="ECO:0000259" key="9">
    <source>
        <dbReference type="Pfam" id="PF23559"/>
    </source>
</evidence>
<keyword evidence="6" id="KW-0067">ATP-binding</keyword>
<dbReference type="InterPro" id="IPR042197">
    <property type="entry name" value="Apaf_helical"/>
</dbReference>
<dbReference type="Gene3D" id="3.80.10.10">
    <property type="entry name" value="Ribonuclease Inhibitor"/>
    <property type="match status" value="2"/>
</dbReference>
<dbReference type="Proteomes" id="UP001140206">
    <property type="component" value="Chromosome 4"/>
</dbReference>
<accession>A0AAV8CUV4</accession>
<proteinExistence type="inferred from homology"/>
<dbReference type="AlphaFoldDB" id="A0AAV8CUV4"/>
<dbReference type="Pfam" id="PF00931">
    <property type="entry name" value="NB-ARC"/>
    <property type="match status" value="1"/>
</dbReference>
<evidence type="ECO:0000256" key="2">
    <source>
        <dbReference type="ARBA" id="ARBA00022614"/>
    </source>
</evidence>
<dbReference type="InterPro" id="IPR038005">
    <property type="entry name" value="RX-like_CC"/>
</dbReference>
<protein>
    <submittedName>
        <fullName evidence="11">Disease resistance protein (CC-NBS-LRR class) family</fullName>
    </submittedName>
</protein>
<dbReference type="PANTHER" id="PTHR36766">
    <property type="entry name" value="PLANT BROAD-SPECTRUM MILDEW RESISTANCE PROTEIN RPW8"/>
    <property type="match status" value="1"/>
</dbReference>
<dbReference type="Gene3D" id="1.10.8.430">
    <property type="entry name" value="Helical domain of apoptotic protease-activating factors"/>
    <property type="match status" value="1"/>
</dbReference>
<feature type="domain" description="NB-ARC" evidence="7">
    <location>
        <begin position="258"/>
        <end position="425"/>
    </location>
</feature>
<dbReference type="InterPro" id="IPR058922">
    <property type="entry name" value="WHD_DRP"/>
</dbReference>
<evidence type="ECO:0000313" key="12">
    <source>
        <dbReference type="Proteomes" id="UP001140206"/>
    </source>
</evidence>
<evidence type="ECO:0000259" key="8">
    <source>
        <dbReference type="Pfam" id="PF18052"/>
    </source>
</evidence>
<dbReference type="InterPro" id="IPR055414">
    <property type="entry name" value="LRR_R13L4/SHOC2-like"/>
</dbReference>
<name>A0AAV8CUV4_9POAL</name>
<evidence type="ECO:0000256" key="6">
    <source>
        <dbReference type="ARBA" id="ARBA00022840"/>
    </source>
</evidence>
<sequence length="1121" mass="128444">MVILLAVEDSLASLFGIFVLINLFFSHNNDTNIFYSTKFIHSLVRPYELSPIEIKKSPHFPLPFKKSKGKKKFGSMEGPRAVFRGPKFLDALVDDFSEKLKSFLREKVVSVFGVRDEFNKLQDKMKYIKSMLTDAKRRKMDDSVTRTWIDELIDVMHDADDIIDDFRSQFEKESEDGASSSLVNQVASKLNPKSWYSAICSRFVINDRIIELNKKIDEINKNRQTFSVDMNQFQSSINSPQTSSIIDSDIVGWEIQRNTRKLIEIIARNQDQRKLCLVAIIGMGGIGKTTLAQNIFHDPLIRNTFPERVWVSVSKEYSAIEVLQSIINEMNSNTGEARTISELHEQLSRKIKGKRFFLVLDDVWQSMVWTDFLKRPLQFAASGVILLTTRDKTVASGVGAIYVHEVEKLSKRSCWELLCKKAYIEKEEDMLNLRDVGMRIVKKCDGLPLATKVIGCLLATKNKDRREWEKVLQSSAWFNNEICEELPRALLISFKDLAPPLQDCFLYCSLCAEDSVISRSDIVRECIAEGIIQQREDELLEDTAEEYYNELIRRGLLQPVRYYYIKQENSVRCRMHDIVRTFAHYIARGCNHYGNPASLSLDCVRKLHRLSISCQGDVAIIPGNKSDALRLKTLVFSCPYPLTVQDEIFHRIKSVRVLVLNGRGIEKIPDSIGDLKHLRLLDLDHTSISMLPNSLCSLNHLQTLHLQNCQSLQVLPQGITRLRNLRCLGLGETPLISVPKGIGRLKFLNELKGFIVAREQRSGDMQSGWQLDELENLTQLRCLWLDKLENAAIQSSALAGKCNLKTLQLACTLPVGGSGQLPGEDDCRNIEETFDKLEPPQCLEYLFLLRFFGRRFPSWLENLSFLTYLILESCISCLYLPPLGQLQHLKCLRIIGARSIVSIGPEFMGTVISGRSNLRPCFPKLEFLRIEEMPNWEEWSFIDQVPEKFFPSLLQIDIVYCPKLKALPDQLKHISSLEELYLSGLQGISKIENLTAHFEWIHIRNSSCEKLSNIPGVQHLSLVGCSALRCVENLDALQSLYLEDETVDHLPEWLPGFLNQHHNNDDMKLNFLCNMTVLQRCLLGGPDWHIIEKFSYIRAFTKDNTAFIEYQKQPYSYHTNL</sequence>
<evidence type="ECO:0000259" key="7">
    <source>
        <dbReference type="Pfam" id="PF00931"/>
    </source>
</evidence>
<keyword evidence="2" id="KW-0433">Leucine-rich repeat</keyword>
<comment type="similarity">
    <text evidence="1">Belongs to the disease resistance NB-LRR family.</text>
</comment>
<dbReference type="PANTHER" id="PTHR36766:SF70">
    <property type="entry name" value="DISEASE RESISTANCE PROTEIN RGA4"/>
    <property type="match status" value="1"/>
</dbReference>
<organism evidence="11 12">
    <name type="scientific">Rhynchospora pubera</name>
    <dbReference type="NCBI Taxonomy" id="906938"/>
    <lineage>
        <taxon>Eukaryota</taxon>
        <taxon>Viridiplantae</taxon>
        <taxon>Streptophyta</taxon>
        <taxon>Embryophyta</taxon>
        <taxon>Tracheophyta</taxon>
        <taxon>Spermatophyta</taxon>
        <taxon>Magnoliopsida</taxon>
        <taxon>Liliopsida</taxon>
        <taxon>Poales</taxon>
        <taxon>Cyperaceae</taxon>
        <taxon>Cyperoideae</taxon>
        <taxon>Rhynchosporeae</taxon>
        <taxon>Rhynchospora</taxon>
    </lineage>
</organism>
<dbReference type="Pfam" id="PF23598">
    <property type="entry name" value="LRR_14"/>
    <property type="match status" value="1"/>
</dbReference>
<reference evidence="11" key="1">
    <citation type="submission" date="2022-08" db="EMBL/GenBank/DDBJ databases">
        <authorList>
            <person name="Marques A."/>
        </authorList>
    </citation>
    <scope>NUCLEOTIDE SEQUENCE</scope>
    <source>
        <strain evidence="11">RhyPub2mFocal</strain>
        <tissue evidence="11">Leaves</tissue>
    </source>
</reference>
<evidence type="ECO:0000256" key="4">
    <source>
        <dbReference type="ARBA" id="ARBA00022741"/>
    </source>
</evidence>
<dbReference type="FunFam" id="1.10.10.10:FF:000322">
    <property type="entry name" value="Probable disease resistance protein At1g63360"/>
    <property type="match status" value="1"/>
</dbReference>
<gene>
    <name evidence="11" type="ORF">LUZ62_069997</name>
</gene>
<dbReference type="EMBL" id="JAMFTS010000004">
    <property type="protein sequence ID" value="KAJ4759622.1"/>
    <property type="molecule type" value="Genomic_DNA"/>
</dbReference>
<evidence type="ECO:0000256" key="5">
    <source>
        <dbReference type="ARBA" id="ARBA00022821"/>
    </source>
</evidence>
<evidence type="ECO:0000259" key="10">
    <source>
        <dbReference type="Pfam" id="PF23598"/>
    </source>
</evidence>
<evidence type="ECO:0000256" key="3">
    <source>
        <dbReference type="ARBA" id="ARBA00022737"/>
    </source>
</evidence>
<dbReference type="SUPFAM" id="SSF52058">
    <property type="entry name" value="L domain-like"/>
    <property type="match status" value="1"/>
</dbReference>
<dbReference type="Gene3D" id="1.20.5.4130">
    <property type="match status" value="1"/>
</dbReference>
<dbReference type="GO" id="GO:0009626">
    <property type="term" value="P:plant-type hypersensitive response"/>
    <property type="evidence" value="ECO:0007669"/>
    <property type="project" value="UniProtKB-ARBA"/>
</dbReference>
<dbReference type="Pfam" id="PF23559">
    <property type="entry name" value="WHD_DRP"/>
    <property type="match status" value="1"/>
</dbReference>
<keyword evidence="3" id="KW-0677">Repeat</keyword>
<dbReference type="CDD" id="cd14798">
    <property type="entry name" value="RX-CC_like"/>
    <property type="match status" value="1"/>
</dbReference>
<evidence type="ECO:0000256" key="1">
    <source>
        <dbReference type="ARBA" id="ARBA00008894"/>
    </source>
</evidence>
<dbReference type="InterPro" id="IPR002182">
    <property type="entry name" value="NB-ARC"/>
</dbReference>
<dbReference type="Gene3D" id="3.40.50.300">
    <property type="entry name" value="P-loop containing nucleotide triphosphate hydrolases"/>
    <property type="match status" value="1"/>
</dbReference>
<keyword evidence="4" id="KW-0547">Nucleotide-binding</keyword>
<dbReference type="Gene3D" id="1.10.10.10">
    <property type="entry name" value="Winged helix-like DNA-binding domain superfamily/Winged helix DNA-binding domain"/>
    <property type="match status" value="1"/>
</dbReference>
<dbReference type="Pfam" id="PF18052">
    <property type="entry name" value="Rx_N"/>
    <property type="match status" value="1"/>
</dbReference>
<dbReference type="InterPro" id="IPR036388">
    <property type="entry name" value="WH-like_DNA-bd_sf"/>
</dbReference>
<dbReference type="GO" id="GO:0005524">
    <property type="term" value="F:ATP binding"/>
    <property type="evidence" value="ECO:0007669"/>
    <property type="project" value="UniProtKB-KW"/>
</dbReference>
<dbReference type="GO" id="GO:0002758">
    <property type="term" value="P:innate immune response-activating signaling pathway"/>
    <property type="evidence" value="ECO:0007669"/>
    <property type="project" value="UniProtKB-ARBA"/>
</dbReference>
<dbReference type="InterPro" id="IPR027417">
    <property type="entry name" value="P-loop_NTPase"/>
</dbReference>
<comment type="caution">
    <text evidence="11">The sequence shown here is derived from an EMBL/GenBank/DDBJ whole genome shotgun (WGS) entry which is preliminary data.</text>
</comment>
<evidence type="ECO:0000313" key="11">
    <source>
        <dbReference type="EMBL" id="KAJ4759622.1"/>
    </source>
</evidence>
<dbReference type="InterPro" id="IPR032675">
    <property type="entry name" value="LRR_dom_sf"/>
</dbReference>
<dbReference type="GO" id="GO:0043531">
    <property type="term" value="F:ADP binding"/>
    <property type="evidence" value="ECO:0007669"/>
    <property type="project" value="InterPro"/>
</dbReference>
<feature type="domain" description="Disease resistance N-terminal" evidence="8">
    <location>
        <begin position="94"/>
        <end position="175"/>
    </location>
</feature>
<dbReference type="GO" id="GO:0042742">
    <property type="term" value="P:defense response to bacterium"/>
    <property type="evidence" value="ECO:0007669"/>
    <property type="project" value="UniProtKB-ARBA"/>
</dbReference>
<feature type="domain" description="Disease resistance R13L4/SHOC-2-like LRR" evidence="10">
    <location>
        <begin position="650"/>
        <end position="931"/>
    </location>
</feature>
<keyword evidence="12" id="KW-1185">Reference proteome</keyword>
<dbReference type="InterPro" id="IPR041118">
    <property type="entry name" value="Rx_N"/>
</dbReference>
<keyword evidence="5" id="KW-0611">Plant defense</keyword>
<dbReference type="SUPFAM" id="SSF52540">
    <property type="entry name" value="P-loop containing nucleoside triphosphate hydrolases"/>
    <property type="match status" value="1"/>
</dbReference>
<dbReference type="PRINTS" id="PR00364">
    <property type="entry name" value="DISEASERSIST"/>
</dbReference>
<feature type="domain" description="Disease resistance protein winged helix" evidence="9">
    <location>
        <begin position="513"/>
        <end position="582"/>
    </location>
</feature>